<dbReference type="Pfam" id="PF25563">
    <property type="entry name" value="TPR_SYVN1_N"/>
    <property type="match status" value="1"/>
</dbReference>
<evidence type="ECO:0000256" key="9">
    <source>
        <dbReference type="ARBA" id="ARBA00022771"/>
    </source>
</evidence>
<keyword evidence="13 17" id="KW-1133">Transmembrane helix</keyword>
<evidence type="ECO:0000256" key="14">
    <source>
        <dbReference type="ARBA" id="ARBA00023136"/>
    </source>
</evidence>
<dbReference type="EMBL" id="JAWDEY010000008">
    <property type="protein sequence ID" value="KAK6590183.1"/>
    <property type="molecule type" value="Genomic_DNA"/>
</dbReference>
<evidence type="ECO:0000256" key="11">
    <source>
        <dbReference type="ARBA" id="ARBA00022824"/>
    </source>
</evidence>
<dbReference type="Proteomes" id="UP001311799">
    <property type="component" value="Unassembled WGS sequence"/>
</dbReference>
<evidence type="ECO:0000256" key="4">
    <source>
        <dbReference type="ARBA" id="ARBA00010089"/>
    </source>
</evidence>
<dbReference type="AlphaFoldDB" id="A0AAV9XZN6"/>
<comment type="subcellular location">
    <subcellularLocation>
        <location evidence="2">Endoplasmic reticulum membrane</location>
        <topology evidence="2">Multi-pass membrane protein</topology>
    </subcellularLocation>
</comment>
<feature type="region of interest" description="Disordered" evidence="16">
    <location>
        <begin position="526"/>
        <end position="572"/>
    </location>
</feature>
<proteinExistence type="inferred from homology"/>
<dbReference type="GO" id="GO:0061630">
    <property type="term" value="F:ubiquitin protein ligase activity"/>
    <property type="evidence" value="ECO:0007669"/>
    <property type="project" value="UniProtKB-EC"/>
</dbReference>
<dbReference type="SMART" id="SM00184">
    <property type="entry name" value="RING"/>
    <property type="match status" value="1"/>
</dbReference>
<feature type="transmembrane region" description="Helical" evidence="17">
    <location>
        <begin position="205"/>
        <end position="224"/>
    </location>
</feature>
<keyword evidence="7 17" id="KW-0812">Transmembrane</keyword>
<gene>
    <name evidence="20" type="ORF">RS030_172646</name>
</gene>
<evidence type="ECO:0000256" key="8">
    <source>
        <dbReference type="ARBA" id="ARBA00022723"/>
    </source>
</evidence>
<dbReference type="PANTHER" id="PTHR22763">
    <property type="entry name" value="RING ZINC FINGER PROTEIN"/>
    <property type="match status" value="1"/>
</dbReference>
<evidence type="ECO:0000256" key="17">
    <source>
        <dbReference type="SAM" id="Phobius"/>
    </source>
</evidence>
<comment type="catalytic activity">
    <reaction evidence="1">
        <text>S-ubiquitinyl-[E2 ubiquitin-conjugating enzyme]-L-cysteine + [acceptor protein]-L-lysine = [E2 ubiquitin-conjugating enzyme]-L-cysteine + N(6)-ubiquitinyl-[acceptor protein]-L-lysine.</text>
        <dbReference type="EC" id="2.3.2.27"/>
    </reaction>
</comment>
<dbReference type="InterPro" id="IPR050731">
    <property type="entry name" value="HRD1_E3_ubiq-ligases"/>
</dbReference>
<evidence type="ECO:0000256" key="15">
    <source>
        <dbReference type="PROSITE-ProRule" id="PRU00175"/>
    </source>
</evidence>
<evidence type="ECO:0000256" key="3">
    <source>
        <dbReference type="ARBA" id="ARBA00004906"/>
    </source>
</evidence>
<dbReference type="InterPro" id="IPR001841">
    <property type="entry name" value="Znf_RING"/>
</dbReference>
<evidence type="ECO:0000256" key="7">
    <source>
        <dbReference type="ARBA" id="ARBA00022692"/>
    </source>
</evidence>
<evidence type="ECO:0000256" key="10">
    <source>
        <dbReference type="ARBA" id="ARBA00022786"/>
    </source>
</evidence>
<dbReference type="Gene3D" id="3.30.40.10">
    <property type="entry name" value="Zinc/RING finger domain, C3HC4 (zinc finger)"/>
    <property type="match status" value="1"/>
</dbReference>
<keyword evidence="8" id="KW-0479">Metal-binding</keyword>
<keyword evidence="12" id="KW-0862">Zinc</keyword>
<feature type="transmembrane region" description="Helical" evidence="17">
    <location>
        <begin position="103"/>
        <end position="120"/>
    </location>
</feature>
<dbReference type="GO" id="GO:0008270">
    <property type="term" value="F:zinc ion binding"/>
    <property type="evidence" value="ECO:0007669"/>
    <property type="project" value="UniProtKB-KW"/>
</dbReference>
<evidence type="ECO:0000256" key="2">
    <source>
        <dbReference type="ARBA" id="ARBA00004477"/>
    </source>
</evidence>
<dbReference type="GO" id="GO:0036503">
    <property type="term" value="P:ERAD pathway"/>
    <property type="evidence" value="ECO:0007669"/>
    <property type="project" value="TreeGrafter"/>
</dbReference>
<evidence type="ECO:0000256" key="5">
    <source>
        <dbReference type="ARBA" id="ARBA00012483"/>
    </source>
</evidence>
<dbReference type="InterPro" id="IPR057992">
    <property type="entry name" value="TPR_SYVN1_N"/>
</dbReference>
<evidence type="ECO:0000256" key="18">
    <source>
        <dbReference type="SAM" id="SignalP"/>
    </source>
</evidence>
<dbReference type="EC" id="2.3.2.27" evidence="5"/>
<evidence type="ECO:0000259" key="19">
    <source>
        <dbReference type="PROSITE" id="PS50089"/>
    </source>
</evidence>
<keyword evidence="18" id="KW-0732">Signal</keyword>
<dbReference type="CDD" id="cd16479">
    <property type="entry name" value="RING-H2_synoviolin"/>
    <property type="match status" value="1"/>
</dbReference>
<comment type="caution">
    <text evidence="20">The sequence shown here is derived from an EMBL/GenBank/DDBJ whole genome shotgun (WGS) entry which is preliminary data.</text>
</comment>
<dbReference type="PANTHER" id="PTHR22763:SF184">
    <property type="entry name" value="E3 UBIQUITIN-PROTEIN LIGASE SYNOVIOLIN"/>
    <property type="match status" value="1"/>
</dbReference>
<evidence type="ECO:0000256" key="16">
    <source>
        <dbReference type="SAM" id="MobiDB-lite"/>
    </source>
</evidence>
<comment type="similarity">
    <text evidence="4">Belongs to the HRD1 family.</text>
</comment>
<evidence type="ECO:0000256" key="1">
    <source>
        <dbReference type="ARBA" id="ARBA00000900"/>
    </source>
</evidence>
<evidence type="ECO:0000256" key="12">
    <source>
        <dbReference type="ARBA" id="ARBA00022833"/>
    </source>
</evidence>
<dbReference type="PROSITE" id="PS50089">
    <property type="entry name" value="ZF_RING_2"/>
    <property type="match status" value="1"/>
</dbReference>
<name>A0AAV9XZN6_9CRYT</name>
<keyword evidence="14 17" id="KW-0472">Membrane</keyword>
<organism evidence="20 21">
    <name type="scientific">Cryptosporidium xiaoi</name>
    <dbReference type="NCBI Taxonomy" id="659607"/>
    <lineage>
        <taxon>Eukaryota</taxon>
        <taxon>Sar</taxon>
        <taxon>Alveolata</taxon>
        <taxon>Apicomplexa</taxon>
        <taxon>Conoidasida</taxon>
        <taxon>Coccidia</taxon>
        <taxon>Eucoccidiorida</taxon>
        <taxon>Eimeriorina</taxon>
        <taxon>Cryptosporidiidae</taxon>
        <taxon>Cryptosporidium</taxon>
    </lineage>
</organism>
<dbReference type="Pfam" id="PF13639">
    <property type="entry name" value="zf-RING_2"/>
    <property type="match status" value="1"/>
</dbReference>
<keyword evidence="6" id="KW-0808">Transferase</keyword>
<accession>A0AAV9XZN6</accession>
<sequence length="678" mass="78351">MYTFHYNSTLTLFILTTPSGVGGSQYLSRGNKRSNNGSSKTASLTLSTVGTEHKRMFPITFKQYVTLSFVLLIGLFMHLLNIYDYNFFHIIMHITVTKASTIVITNAGFITMFYCGKLVLNIFIGRLRDIEIEEIIDQGRMFLLDTIFFLLFSSPTINNVEVGAMVLSRYITLVLLLKMLHLITHIRINHMFEVEKPRVFNVIRVALLLNILLVIDLSLIFRYLGLLSRESTLRLWIFFESISLFVSCVISTGKYIVHVIDLKIQALQLTMRKLEEDTNYQYHGDSTNSSHNFVWSNKNAVLFYMEVIGDICSLVSYLLFIILFLLLNPSRIPLYIMGDILHIIKALYNKLSSFRRYRKLTKNMETKFQEATLEEIERVDTCIVCRDTLYIGSKKIPCGHVFHLDCLKSWFIQQQTCPICRSPINIQDDVQEIEVSVRNEREEENNANFEENSNNASEVSDRIYHNNPLNNNLQNSDTGDKIEQMNINKDENQSSSETNIKILRGILKGFVISETKNVHSIPNADNELGTKKYKPSTHPLLKRNNFHSPPKNSIKKGDFDPYSSNLTQTPPIRPQDLLKINQEIPECHTCSDKFKFGLAPDVYRKNADIWLCKINELINFKQNIGDATNYNIGMRIEEEKDSYIKGNSHLPEVEEGYEMKNSFDDLFNTVKWQLRYPD</sequence>
<feature type="chain" id="PRO_5043418219" description="RING-type E3 ubiquitin transferase" evidence="18">
    <location>
        <begin position="24"/>
        <end position="678"/>
    </location>
</feature>
<evidence type="ECO:0000313" key="20">
    <source>
        <dbReference type="EMBL" id="KAK6590183.1"/>
    </source>
</evidence>
<keyword evidence="10" id="KW-0833">Ubl conjugation pathway</keyword>
<feature type="transmembrane region" description="Helical" evidence="17">
    <location>
        <begin position="301"/>
        <end position="326"/>
    </location>
</feature>
<reference evidence="20 21" key="1">
    <citation type="submission" date="2023-10" db="EMBL/GenBank/DDBJ databases">
        <title>Comparative genomics analysis reveals potential genetic determinants of host preference in Cryptosporidium xiaoi.</title>
        <authorList>
            <person name="Xiao L."/>
            <person name="Li J."/>
        </authorList>
    </citation>
    <scope>NUCLEOTIDE SEQUENCE [LARGE SCALE GENOMIC DNA]</scope>
    <source>
        <strain evidence="20 21">52996</strain>
    </source>
</reference>
<feature type="compositionally biased region" description="Basic residues" evidence="16">
    <location>
        <begin position="531"/>
        <end position="545"/>
    </location>
</feature>
<feature type="transmembrane region" description="Helical" evidence="17">
    <location>
        <begin position="236"/>
        <end position="257"/>
    </location>
</feature>
<keyword evidence="21" id="KW-1185">Reference proteome</keyword>
<dbReference type="InterPro" id="IPR058051">
    <property type="entry name" value="Znf_RING_synoviolin"/>
</dbReference>
<evidence type="ECO:0000256" key="13">
    <source>
        <dbReference type="ARBA" id="ARBA00022989"/>
    </source>
</evidence>
<evidence type="ECO:0000256" key="6">
    <source>
        <dbReference type="ARBA" id="ARBA00022679"/>
    </source>
</evidence>
<dbReference type="GO" id="GO:0043161">
    <property type="term" value="P:proteasome-mediated ubiquitin-dependent protein catabolic process"/>
    <property type="evidence" value="ECO:0007669"/>
    <property type="project" value="TreeGrafter"/>
</dbReference>
<protein>
    <recommendedName>
        <fullName evidence="5">RING-type E3 ubiquitin transferase</fullName>
        <ecNumber evidence="5">2.3.2.27</ecNumber>
    </recommendedName>
</protein>
<feature type="signal peptide" evidence="18">
    <location>
        <begin position="1"/>
        <end position="23"/>
    </location>
</feature>
<feature type="domain" description="RING-type" evidence="19">
    <location>
        <begin position="382"/>
        <end position="421"/>
    </location>
</feature>
<evidence type="ECO:0000313" key="21">
    <source>
        <dbReference type="Proteomes" id="UP001311799"/>
    </source>
</evidence>
<keyword evidence="9 15" id="KW-0863">Zinc-finger</keyword>
<feature type="transmembrane region" description="Helical" evidence="17">
    <location>
        <begin position="64"/>
        <end position="83"/>
    </location>
</feature>
<dbReference type="SUPFAM" id="SSF57850">
    <property type="entry name" value="RING/U-box"/>
    <property type="match status" value="1"/>
</dbReference>
<keyword evidence="11" id="KW-0256">Endoplasmic reticulum</keyword>
<dbReference type="GO" id="GO:0005789">
    <property type="term" value="C:endoplasmic reticulum membrane"/>
    <property type="evidence" value="ECO:0007669"/>
    <property type="project" value="UniProtKB-SubCell"/>
</dbReference>
<comment type="pathway">
    <text evidence="3">Protein modification; protein ubiquitination.</text>
</comment>
<dbReference type="InterPro" id="IPR013083">
    <property type="entry name" value="Znf_RING/FYVE/PHD"/>
</dbReference>